<name>A0ABW3NZV8_9SPHN</name>
<evidence type="ECO:0000313" key="1">
    <source>
        <dbReference type="EMBL" id="MFD1103702.1"/>
    </source>
</evidence>
<dbReference type="RefSeq" id="WP_380908716.1">
    <property type="nucleotide sequence ID" value="NZ_JBHTLS010000009.1"/>
</dbReference>
<gene>
    <name evidence="1" type="ORF">ACFQ24_02055</name>
</gene>
<dbReference type="Proteomes" id="UP001597203">
    <property type="component" value="Unassembled WGS sequence"/>
</dbReference>
<reference evidence="2" key="1">
    <citation type="journal article" date="2019" name="Int. J. Syst. Evol. Microbiol.">
        <title>The Global Catalogue of Microorganisms (GCM) 10K type strain sequencing project: providing services to taxonomists for standard genome sequencing and annotation.</title>
        <authorList>
            <consortium name="The Broad Institute Genomics Platform"/>
            <consortium name="The Broad Institute Genome Sequencing Center for Infectious Disease"/>
            <person name="Wu L."/>
            <person name="Ma J."/>
        </authorList>
    </citation>
    <scope>NUCLEOTIDE SEQUENCE [LARGE SCALE GENOMIC DNA]</scope>
    <source>
        <strain evidence="2">CCUG 54329</strain>
    </source>
</reference>
<keyword evidence="2" id="KW-1185">Reference proteome</keyword>
<organism evidence="1 2">
    <name type="scientific">Sphingobium olei</name>
    <dbReference type="NCBI Taxonomy" id="420955"/>
    <lineage>
        <taxon>Bacteria</taxon>
        <taxon>Pseudomonadati</taxon>
        <taxon>Pseudomonadota</taxon>
        <taxon>Alphaproteobacteria</taxon>
        <taxon>Sphingomonadales</taxon>
        <taxon>Sphingomonadaceae</taxon>
        <taxon>Sphingobium</taxon>
    </lineage>
</organism>
<proteinExistence type="predicted"/>
<comment type="caution">
    <text evidence="1">The sequence shown here is derived from an EMBL/GenBank/DDBJ whole genome shotgun (WGS) entry which is preliminary data.</text>
</comment>
<sequence>MNEVDIAALESLAQGNGELRVSKRLLRGMLAKLRANEAADRSRAMVDRMIGTVAA</sequence>
<dbReference type="EMBL" id="JBHTLS010000009">
    <property type="protein sequence ID" value="MFD1103702.1"/>
    <property type="molecule type" value="Genomic_DNA"/>
</dbReference>
<evidence type="ECO:0000313" key="2">
    <source>
        <dbReference type="Proteomes" id="UP001597203"/>
    </source>
</evidence>
<accession>A0ABW3NZV8</accession>
<protein>
    <submittedName>
        <fullName evidence="1">Uncharacterized protein</fullName>
    </submittedName>
</protein>